<evidence type="ECO:0000256" key="2">
    <source>
        <dbReference type="ARBA" id="ARBA00005983"/>
    </source>
</evidence>
<reference evidence="4 5" key="1">
    <citation type="submission" date="2019-12" db="EMBL/GenBank/DDBJ databases">
        <authorList>
            <person name="Shi Y."/>
        </authorList>
    </citation>
    <scope>NUCLEOTIDE SEQUENCE [LARGE SCALE GENOMIC DNA]</scope>
    <source>
        <strain evidence="4 5">JCM 17929</strain>
    </source>
</reference>
<protein>
    <submittedName>
        <fullName evidence="4">Diacylglycerol kinase</fullName>
    </submittedName>
</protein>
<gene>
    <name evidence="4" type="ORF">GMA12_11650</name>
</gene>
<keyword evidence="5" id="KW-1185">Reference proteome</keyword>
<dbReference type="AlphaFoldDB" id="A0A6N8GKZ0"/>
<dbReference type="GO" id="GO:0016301">
    <property type="term" value="F:kinase activity"/>
    <property type="evidence" value="ECO:0007669"/>
    <property type="project" value="UniProtKB-KW"/>
</dbReference>
<sequence length="308" mass="33084">MTTTDPTDTTERTARRFDAICLIFNPHSTGNAPELAARLRDQLIEELPYTPEIRMLPTAHAGHAVDLAREAAGTPNALVVSVSGDGGYNEVVNGVMAAGTTDTVCAVLAAGNANDHQRTTARQPLSQAIAEGRPRAMDLLRITVGEGPEARAVYAHSYIGFGLTPVVAIDMEKGNKGALKEMISVVRSFAKYRPFRIQHADGVRRKFDSLVFANIPQMAKYATLSQAEDRPADGKFEVILFPHTAKWKVLLKAARAATTGLGDQPSVARYDFTTLKPIPYQLDGEVHSAPAHTGVRVESAPSAVTVIG</sequence>
<dbReference type="InterPro" id="IPR001206">
    <property type="entry name" value="Diacylglycerol_kinase_cat_dom"/>
</dbReference>
<comment type="cofactor">
    <cofactor evidence="1">
        <name>Mg(2+)</name>
        <dbReference type="ChEBI" id="CHEBI:18420"/>
    </cofactor>
</comment>
<name>A0A6N8GKZ0_9MICC</name>
<evidence type="ECO:0000313" key="4">
    <source>
        <dbReference type="EMBL" id="MUN63786.1"/>
    </source>
</evidence>
<dbReference type="InterPro" id="IPR017438">
    <property type="entry name" value="ATP-NAD_kinase_N"/>
</dbReference>
<dbReference type="PANTHER" id="PTHR12358:SF54">
    <property type="entry name" value="SPHINGOSINE KINASE RELATED PROTEIN"/>
    <property type="match status" value="1"/>
</dbReference>
<evidence type="ECO:0000313" key="5">
    <source>
        <dbReference type="Proteomes" id="UP000436989"/>
    </source>
</evidence>
<evidence type="ECO:0000259" key="3">
    <source>
        <dbReference type="PROSITE" id="PS50146"/>
    </source>
</evidence>
<dbReference type="InterPro" id="IPR050187">
    <property type="entry name" value="Lipid_Phosphate_FormReg"/>
</dbReference>
<dbReference type="Proteomes" id="UP000436989">
    <property type="component" value="Unassembled WGS sequence"/>
</dbReference>
<feature type="domain" description="DAGKc" evidence="3">
    <location>
        <begin position="15"/>
        <end position="146"/>
    </location>
</feature>
<dbReference type="Pfam" id="PF00781">
    <property type="entry name" value="DAGK_cat"/>
    <property type="match status" value="1"/>
</dbReference>
<organism evidence="4 5">
    <name type="scientific">Kocuria sediminis</name>
    <dbReference type="NCBI Taxonomy" id="1038857"/>
    <lineage>
        <taxon>Bacteria</taxon>
        <taxon>Bacillati</taxon>
        <taxon>Actinomycetota</taxon>
        <taxon>Actinomycetes</taxon>
        <taxon>Micrococcales</taxon>
        <taxon>Micrococcaceae</taxon>
        <taxon>Kocuria</taxon>
    </lineage>
</organism>
<accession>A0A6N8GKZ0</accession>
<dbReference type="Gene3D" id="2.60.200.40">
    <property type="match status" value="1"/>
</dbReference>
<dbReference type="PROSITE" id="PS50146">
    <property type="entry name" value="DAGK"/>
    <property type="match status" value="1"/>
</dbReference>
<dbReference type="InterPro" id="IPR016064">
    <property type="entry name" value="NAD/diacylglycerol_kinase_sf"/>
</dbReference>
<dbReference type="PANTHER" id="PTHR12358">
    <property type="entry name" value="SPHINGOSINE KINASE"/>
    <property type="match status" value="1"/>
</dbReference>
<dbReference type="SUPFAM" id="SSF111331">
    <property type="entry name" value="NAD kinase/diacylglycerol kinase-like"/>
    <property type="match status" value="1"/>
</dbReference>
<comment type="caution">
    <text evidence="4">The sequence shown here is derived from an EMBL/GenBank/DDBJ whole genome shotgun (WGS) entry which is preliminary data.</text>
</comment>
<comment type="similarity">
    <text evidence="2">Belongs to the diacylglycerol/lipid kinase family.</text>
</comment>
<keyword evidence="4" id="KW-0418">Kinase</keyword>
<keyword evidence="4" id="KW-0808">Transferase</keyword>
<evidence type="ECO:0000256" key="1">
    <source>
        <dbReference type="ARBA" id="ARBA00001946"/>
    </source>
</evidence>
<dbReference type="RefSeq" id="WP_156269681.1">
    <property type="nucleotide sequence ID" value="NZ_WOGU01000009.1"/>
</dbReference>
<dbReference type="EMBL" id="WOGU01000009">
    <property type="protein sequence ID" value="MUN63786.1"/>
    <property type="molecule type" value="Genomic_DNA"/>
</dbReference>
<dbReference type="Gene3D" id="3.40.50.10330">
    <property type="entry name" value="Probable inorganic polyphosphate/atp-NAD kinase, domain 1"/>
    <property type="match status" value="1"/>
</dbReference>
<proteinExistence type="inferred from homology"/>